<feature type="compositionally biased region" description="Polar residues" evidence="1">
    <location>
        <begin position="401"/>
        <end position="411"/>
    </location>
</feature>
<feature type="compositionally biased region" description="Basic and acidic residues" evidence="1">
    <location>
        <begin position="251"/>
        <end position="275"/>
    </location>
</feature>
<evidence type="ECO:0000313" key="3">
    <source>
        <dbReference type="Proteomes" id="UP000272942"/>
    </source>
</evidence>
<feature type="compositionally biased region" description="Polar residues" evidence="1">
    <location>
        <begin position="100"/>
        <end position="135"/>
    </location>
</feature>
<feature type="region of interest" description="Disordered" evidence="1">
    <location>
        <begin position="100"/>
        <end position="149"/>
    </location>
</feature>
<feature type="region of interest" description="Disordered" evidence="1">
    <location>
        <begin position="231"/>
        <end position="348"/>
    </location>
</feature>
<reference evidence="4" key="1">
    <citation type="submission" date="2016-06" db="UniProtKB">
        <authorList>
            <consortium name="WormBaseParasite"/>
        </authorList>
    </citation>
    <scope>IDENTIFICATION</scope>
</reference>
<evidence type="ECO:0000256" key="1">
    <source>
        <dbReference type="SAM" id="MobiDB-lite"/>
    </source>
</evidence>
<feature type="region of interest" description="Disordered" evidence="1">
    <location>
        <begin position="392"/>
        <end position="432"/>
    </location>
</feature>
<organism evidence="4">
    <name type="scientific">Echinostoma caproni</name>
    <dbReference type="NCBI Taxonomy" id="27848"/>
    <lineage>
        <taxon>Eukaryota</taxon>
        <taxon>Metazoa</taxon>
        <taxon>Spiralia</taxon>
        <taxon>Lophotrochozoa</taxon>
        <taxon>Platyhelminthes</taxon>
        <taxon>Trematoda</taxon>
        <taxon>Digenea</taxon>
        <taxon>Plagiorchiida</taxon>
        <taxon>Echinostomata</taxon>
        <taxon>Echinostomatoidea</taxon>
        <taxon>Echinostomatidae</taxon>
        <taxon>Echinostoma</taxon>
    </lineage>
</organism>
<feature type="compositionally biased region" description="Basic and acidic residues" evidence="1">
    <location>
        <begin position="475"/>
        <end position="489"/>
    </location>
</feature>
<evidence type="ECO:0000313" key="4">
    <source>
        <dbReference type="WBParaSite" id="ECPE_0000500301-mRNA-1"/>
    </source>
</evidence>
<feature type="compositionally biased region" description="Basic and acidic residues" evidence="1">
    <location>
        <begin position="499"/>
        <end position="514"/>
    </location>
</feature>
<dbReference type="Proteomes" id="UP000272942">
    <property type="component" value="Unassembled WGS sequence"/>
</dbReference>
<dbReference type="EMBL" id="UZAN01041831">
    <property type="protein sequence ID" value="VDP74220.1"/>
    <property type="molecule type" value="Genomic_DNA"/>
</dbReference>
<feature type="compositionally biased region" description="Polar residues" evidence="1">
    <location>
        <begin position="231"/>
        <end position="243"/>
    </location>
</feature>
<keyword evidence="3" id="KW-1185">Reference proteome</keyword>
<evidence type="ECO:0000313" key="2">
    <source>
        <dbReference type="EMBL" id="VDP74220.1"/>
    </source>
</evidence>
<gene>
    <name evidence="2" type="ORF">ECPE_LOCUS4991</name>
</gene>
<protein>
    <submittedName>
        <fullName evidence="4">Pecanex-like protein</fullName>
    </submittedName>
</protein>
<dbReference type="AlphaFoldDB" id="A0A183ADF6"/>
<proteinExistence type="predicted"/>
<sequence length="542" mass="60111">MHRSFREWKESEKLAQTVPQLPSCLPTGNAPSEFSGSIFDVKSGPTVDYIICHAAGGIHPSGHYTDIVTLLCFIDGVVRMHKAILEYLKLRRAADNNCSSEVPRTHWSTGSNGCPPTNTNSVLVPSTGSHVNHSQGKPPRPDDRLHLGQHSPMETKSLANSVLVPSIVEPAEQMFTEKPKKVGTVTFDKNVKQVKRKRLLETDDPKLWENSMPTTRVSSVAKVQEPVQQWPASEQYQSSNPLQIPSRKVVKSSDKLSRELNAEDFSRETLNDKSNQRLQSNDSTKRVQNVLVSRNSRDLPSVDSVTGRRNIISNEPEALIDTNSPNYTASTPSPPPIRRRSKSLAPSCSDAHLLHDRSTVFTGKSSESISGKRKARTNAVFVNDCLEETTYKPKRVRPAGSENNHYHNQGGSSSPSPDPSPFPSYQPSDPDEIDKARLRRCASVGRSLGTAAKASPSIPIGYCDAQSHPNPSARTHSEKNQRNPNRDFSPRQSNTTYPHQKDTLKATSFRRRDPSLSSEASTVQPRQSFKGSSKKYHESRRQ</sequence>
<feature type="compositionally biased region" description="Polar residues" evidence="1">
    <location>
        <begin position="515"/>
        <end position="531"/>
    </location>
</feature>
<feature type="region of interest" description="Disordered" evidence="1">
    <location>
        <begin position="447"/>
        <end position="542"/>
    </location>
</feature>
<reference evidence="2 3" key="2">
    <citation type="submission" date="2018-11" db="EMBL/GenBank/DDBJ databases">
        <authorList>
            <consortium name="Pathogen Informatics"/>
        </authorList>
    </citation>
    <scope>NUCLEOTIDE SEQUENCE [LARGE SCALE GENOMIC DNA]</scope>
    <source>
        <strain evidence="2 3">Egypt</strain>
    </source>
</reference>
<accession>A0A183ADF6</accession>
<name>A0A183ADF6_9TREM</name>
<dbReference type="WBParaSite" id="ECPE_0000500301-mRNA-1">
    <property type="protein sequence ID" value="ECPE_0000500301-mRNA-1"/>
    <property type="gene ID" value="ECPE_0000500301"/>
</dbReference>
<feature type="compositionally biased region" description="Polar residues" evidence="1">
    <location>
        <begin position="276"/>
        <end position="294"/>
    </location>
</feature>